<accession>A0ACD5TNV3</accession>
<dbReference type="EnsemblPlants" id="AVESA.00010b.r2.1CG0093410.2">
    <property type="protein sequence ID" value="AVESA.00010b.r2.1CG0093410.2.CDS"/>
    <property type="gene ID" value="AVESA.00010b.r2.1CG0093410"/>
</dbReference>
<keyword evidence="2" id="KW-1185">Reference proteome</keyword>
<reference evidence="1" key="2">
    <citation type="submission" date="2025-09" db="UniProtKB">
        <authorList>
            <consortium name="EnsemblPlants"/>
        </authorList>
    </citation>
    <scope>IDENTIFICATION</scope>
</reference>
<evidence type="ECO:0000313" key="1">
    <source>
        <dbReference type="EnsemblPlants" id="AVESA.00010b.r2.1CG0093410.2.CDS"/>
    </source>
</evidence>
<evidence type="ECO:0000313" key="2">
    <source>
        <dbReference type="Proteomes" id="UP001732700"/>
    </source>
</evidence>
<reference evidence="1" key="1">
    <citation type="submission" date="2021-05" db="EMBL/GenBank/DDBJ databases">
        <authorList>
            <person name="Scholz U."/>
            <person name="Mascher M."/>
            <person name="Fiebig A."/>
        </authorList>
    </citation>
    <scope>NUCLEOTIDE SEQUENCE [LARGE SCALE GENOMIC DNA]</scope>
</reference>
<organism evidence="1 2">
    <name type="scientific">Avena sativa</name>
    <name type="common">Oat</name>
    <dbReference type="NCBI Taxonomy" id="4498"/>
    <lineage>
        <taxon>Eukaryota</taxon>
        <taxon>Viridiplantae</taxon>
        <taxon>Streptophyta</taxon>
        <taxon>Embryophyta</taxon>
        <taxon>Tracheophyta</taxon>
        <taxon>Spermatophyta</taxon>
        <taxon>Magnoliopsida</taxon>
        <taxon>Liliopsida</taxon>
        <taxon>Poales</taxon>
        <taxon>Poaceae</taxon>
        <taxon>BOP clade</taxon>
        <taxon>Pooideae</taxon>
        <taxon>Poodae</taxon>
        <taxon>Poeae</taxon>
        <taxon>Poeae Chloroplast Group 1 (Aveneae type)</taxon>
        <taxon>Aveninae</taxon>
        <taxon>Avena</taxon>
    </lineage>
</organism>
<dbReference type="Proteomes" id="UP001732700">
    <property type="component" value="Chromosome 1C"/>
</dbReference>
<sequence length="857" mass="91410">MGPARSPQPEEPPRAEAAAPVAEPEEASGPGAVSAAAAVEDVAGRDAPSAPAPTSTSSPALPPPPASPSSAAAPGPPRPQFAASPAYMTPPMSSPSPAFSYNVLPRAPPPRLVGSGPAHQQLPSAPAPMAPPMPPAALQPPAPQPYFGNRPSFSYNVVSHANSSLPTGQQFQLDTGMNHAVQVPMFARPASLQPPAPGQLPHPSGPFPGAMAPNLPGSIRLPFPVPPRTSNILYGTNPQQGNPDGSALKSDVPSAPEARPHTMQLLPPRPEVFGAVEGSAPGQSSSNLSTPPSLLGRPTTPSAPSLPQTSPSGAAPRTAQQQFYPSYPSAPGIVPPQSLWGYPPQPTSFQQAPFHSYPPGPLGRPIVGTSAVTTSLPNIQPPGITTGGDPKEPPSTNPGSVQPIHSSVERHPAGLELKSTTGIQDSDAWSAHKTVAGVLYYYNASTGESTYQRPPGYKGELEKVAAQPVPASWDKISGTDWSIVTTSDGKKYYYDNKQKISSWQLPPEVAELSKNADSGSLKGSSTSLQDAGTIGNKGETSVEISTPAIQTGGRDSLSLRQTIVPASPSALDLIKKKLQDAGAFSVSSPLAAPSSIASELNGSKPADGTPKVQQGSNNGEKSKDSNANENMSDSSSDSDDEEHGPSKDDCIREFKEMLKERGVAPFSKWEKELPKLVFDARFKAIPSHSTRRAIFDHFVRTRADEERKEKRAAQKAAVDAYKQLLEEASEDIDPKTGYQEFKRKRGTDPRFEALDRKEREALFKEKMKAIEEKFQSAWNAVITDFKSMLRECKDIISTSRWTKVKENFRSDPRYKAVKHEERENTFNEYIAELKSAEREVEQAAKAKVDEQVSQLSQ</sequence>
<proteinExistence type="predicted"/>
<name>A0ACD5TNV3_AVESA</name>
<protein>
    <submittedName>
        <fullName evidence="1">Uncharacterized protein</fullName>
    </submittedName>
</protein>